<reference evidence="3" key="1">
    <citation type="submission" date="2023-03" db="EMBL/GenBank/DDBJ databases">
        <title>Massive genome expansion in bonnet fungi (Mycena s.s.) driven by repeated elements and novel gene families across ecological guilds.</title>
        <authorList>
            <consortium name="Lawrence Berkeley National Laboratory"/>
            <person name="Harder C.B."/>
            <person name="Miyauchi S."/>
            <person name="Viragh M."/>
            <person name="Kuo A."/>
            <person name="Thoen E."/>
            <person name="Andreopoulos B."/>
            <person name="Lu D."/>
            <person name="Skrede I."/>
            <person name="Drula E."/>
            <person name="Henrissat B."/>
            <person name="Morin E."/>
            <person name="Kohler A."/>
            <person name="Barry K."/>
            <person name="LaButti K."/>
            <person name="Morin E."/>
            <person name="Salamov A."/>
            <person name="Lipzen A."/>
            <person name="Mereny Z."/>
            <person name="Hegedus B."/>
            <person name="Baldrian P."/>
            <person name="Stursova M."/>
            <person name="Weitz H."/>
            <person name="Taylor A."/>
            <person name="Grigoriev I.V."/>
            <person name="Nagy L.G."/>
            <person name="Martin F."/>
            <person name="Kauserud H."/>
        </authorList>
    </citation>
    <scope>NUCLEOTIDE SEQUENCE</scope>
    <source>
        <strain evidence="3">9284</strain>
    </source>
</reference>
<name>A0AAD7C2M6_9AGAR</name>
<accession>A0AAD7C2M6</accession>
<sequence>MFSLTPFYLLVSATLINAAPVLVSRDVLDAASLLKNGQDAQNLNAQFQNLTTADACTAGQVACINGDLANCVNTKWQTQGCPSSLSCFAVPLVSQPGTNVTCTSEKNALSTIQSTGASNQIAVASDSSDDDTCDPDTDDNGDDDTCDS</sequence>
<keyword evidence="2" id="KW-0732">Signal</keyword>
<feature type="region of interest" description="Disordered" evidence="1">
    <location>
        <begin position="121"/>
        <end position="148"/>
    </location>
</feature>
<feature type="chain" id="PRO_5042019397" description="Carbohydrate-binding module family 19 domain-containing protein" evidence="2">
    <location>
        <begin position="19"/>
        <end position="148"/>
    </location>
</feature>
<comment type="caution">
    <text evidence="3">The sequence shown here is derived from an EMBL/GenBank/DDBJ whole genome shotgun (WGS) entry which is preliminary data.</text>
</comment>
<evidence type="ECO:0000313" key="4">
    <source>
        <dbReference type="Proteomes" id="UP001221142"/>
    </source>
</evidence>
<organism evidence="3 4">
    <name type="scientific">Roridomyces roridus</name>
    <dbReference type="NCBI Taxonomy" id="1738132"/>
    <lineage>
        <taxon>Eukaryota</taxon>
        <taxon>Fungi</taxon>
        <taxon>Dikarya</taxon>
        <taxon>Basidiomycota</taxon>
        <taxon>Agaricomycotina</taxon>
        <taxon>Agaricomycetes</taxon>
        <taxon>Agaricomycetidae</taxon>
        <taxon>Agaricales</taxon>
        <taxon>Marasmiineae</taxon>
        <taxon>Mycenaceae</taxon>
        <taxon>Roridomyces</taxon>
    </lineage>
</organism>
<evidence type="ECO:0000313" key="3">
    <source>
        <dbReference type="EMBL" id="KAJ7636981.1"/>
    </source>
</evidence>
<feature type="non-terminal residue" evidence="3">
    <location>
        <position position="1"/>
    </location>
</feature>
<keyword evidence="4" id="KW-1185">Reference proteome</keyword>
<gene>
    <name evidence="3" type="ORF">FB45DRAFT_742399</name>
</gene>
<evidence type="ECO:0000256" key="2">
    <source>
        <dbReference type="SAM" id="SignalP"/>
    </source>
</evidence>
<evidence type="ECO:0008006" key="5">
    <source>
        <dbReference type="Google" id="ProtNLM"/>
    </source>
</evidence>
<dbReference type="EMBL" id="JARKIF010000006">
    <property type="protein sequence ID" value="KAJ7636981.1"/>
    <property type="molecule type" value="Genomic_DNA"/>
</dbReference>
<protein>
    <recommendedName>
        <fullName evidence="5">Carbohydrate-binding module family 19 domain-containing protein</fullName>
    </recommendedName>
</protein>
<feature type="signal peptide" evidence="2">
    <location>
        <begin position="1"/>
        <end position="18"/>
    </location>
</feature>
<proteinExistence type="predicted"/>
<dbReference type="AlphaFoldDB" id="A0AAD7C2M6"/>
<feature type="compositionally biased region" description="Acidic residues" evidence="1">
    <location>
        <begin position="127"/>
        <end position="148"/>
    </location>
</feature>
<evidence type="ECO:0000256" key="1">
    <source>
        <dbReference type="SAM" id="MobiDB-lite"/>
    </source>
</evidence>
<dbReference type="Proteomes" id="UP001221142">
    <property type="component" value="Unassembled WGS sequence"/>
</dbReference>